<dbReference type="AlphaFoldDB" id="A0AAN9SQX2"/>
<dbReference type="InterPro" id="IPR001965">
    <property type="entry name" value="Znf_PHD"/>
</dbReference>
<feature type="region of interest" description="Disordered" evidence="5">
    <location>
        <begin position="105"/>
        <end position="130"/>
    </location>
</feature>
<comment type="caution">
    <text evidence="7">The sequence shown here is derived from an EMBL/GenBank/DDBJ whole genome shotgun (WGS) entry which is preliminary data.</text>
</comment>
<dbReference type="PROSITE" id="PS50016">
    <property type="entry name" value="ZF_PHD_2"/>
    <property type="match status" value="2"/>
</dbReference>
<dbReference type="GO" id="GO:0003714">
    <property type="term" value="F:transcription corepressor activity"/>
    <property type="evidence" value="ECO:0007669"/>
    <property type="project" value="InterPro"/>
</dbReference>
<evidence type="ECO:0000256" key="1">
    <source>
        <dbReference type="ARBA" id="ARBA00022723"/>
    </source>
</evidence>
<sequence length="310" mass="34677">MDSSESTKRKHKVLIINQCNPCNSRIESHTRRSTSLQSRKPQKAGSRKIGKDGNYFVCEVCNDGGKLLCCEACPRTYHLKCIGLKSLPKGEWICSNCSHEKEHSMPLKRLKNSKSNQPTSSKKVEVGSGSSDRCNVAQWLDCVHDLKYPLTRLAHREFWSGSQGNFERSLSCNIVGSKSSRTIGKKDLRMESHEGKKRNSKDILLVYKRRTKATKSQGVSDSRKNITLESSTTKNDGIRKIGDDGSYYECELCDDGGELLCCEACPRTYHLECLDLKSVPEGEWRCANCIGDNSKVKDGSHESGSKAKKE</sequence>
<evidence type="ECO:0000259" key="6">
    <source>
        <dbReference type="PROSITE" id="PS50016"/>
    </source>
</evidence>
<dbReference type="InterPro" id="IPR011011">
    <property type="entry name" value="Znf_FYVE_PHD"/>
</dbReference>
<evidence type="ECO:0000256" key="2">
    <source>
        <dbReference type="ARBA" id="ARBA00022771"/>
    </source>
</evidence>
<gene>
    <name evidence="7" type="ORF">VNO78_13226</name>
</gene>
<evidence type="ECO:0000256" key="3">
    <source>
        <dbReference type="ARBA" id="ARBA00022833"/>
    </source>
</evidence>
<dbReference type="InterPro" id="IPR042163">
    <property type="entry name" value="PHF12"/>
</dbReference>
<dbReference type="EMBL" id="JAYMYS010000003">
    <property type="protein sequence ID" value="KAK7401612.1"/>
    <property type="molecule type" value="Genomic_DNA"/>
</dbReference>
<evidence type="ECO:0000313" key="8">
    <source>
        <dbReference type="Proteomes" id="UP001386955"/>
    </source>
</evidence>
<dbReference type="Pfam" id="PF23011">
    <property type="entry name" value="PHD-1st_NSD"/>
    <property type="match status" value="2"/>
</dbReference>
<evidence type="ECO:0000313" key="7">
    <source>
        <dbReference type="EMBL" id="KAK7401612.1"/>
    </source>
</evidence>
<dbReference type="Gene3D" id="3.30.40.10">
    <property type="entry name" value="Zinc/RING finger domain, C3HC4 (zinc finger)"/>
    <property type="match status" value="2"/>
</dbReference>
<dbReference type="SMART" id="SM00249">
    <property type="entry name" value="PHD"/>
    <property type="match status" value="2"/>
</dbReference>
<dbReference type="InterPro" id="IPR019787">
    <property type="entry name" value="Znf_PHD-finger"/>
</dbReference>
<accession>A0AAN9SQX2</accession>
<dbReference type="InterPro" id="IPR019786">
    <property type="entry name" value="Zinc_finger_PHD-type_CS"/>
</dbReference>
<evidence type="ECO:0000256" key="4">
    <source>
        <dbReference type="PROSITE-ProRule" id="PRU00146"/>
    </source>
</evidence>
<dbReference type="SUPFAM" id="SSF57903">
    <property type="entry name" value="FYVE/PHD zinc finger"/>
    <property type="match status" value="2"/>
</dbReference>
<proteinExistence type="predicted"/>
<dbReference type="PANTHER" id="PTHR46309:SF1">
    <property type="entry name" value="PHD FINGER PROTEIN 12"/>
    <property type="match status" value="1"/>
</dbReference>
<dbReference type="InterPro" id="IPR013083">
    <property type="entry name" value="Znf_RING/FYVE/PHD"/>
</dbReference>
<dbReference type="InterPro" id="IPR059153">
    <property type="entry name" value="NSD_PHD-1st"/>
</dbReference>
<keyword evidence="2 4" id="KW-0863">Zinc-finger</keyword>
<dbReference type="GO" id="GO:0005634">
    <property type="term" value="C:nucleus"/>
    <property type="evidence" value="ECO:0007669"/>
    <property type="project" value="TreeGrafter"/>
</dbReference>
<evidence type="ECO:0000256" key="5">
    <source>
        <dbReference type="SAM" id="MobiDB-lite"/>
    </source>
</evidence>
<protein>
    <recommendedName>
        <fullName evidence="6">PHD-type domain-containing protein</fullName>
    </recommendedName>
</protein>
<dbReference type="PANTHER" id="PTHR46309">
    <property type="entry name" value="PHD FINGER PROTEIN 12"/>
    <property type="match status" value="1"/>
</dbReference>
<dbReference type="PROSITE" id="PS01359">
    <property type="entry name" value="ZF_PHD_1"/>
    <property type="match status" value="2"/>
</dbReference>
<reference evidence="7 8" key="1">
    <citation type="submission" date="2024-01" db="EMBL/GenBank/DDBJ databases">
        <title>The genomes of 5 underutilized Papilionoideae crops provide insights into root nodulation and disease resistanc.</title>
        <authorList>
            <person name="Jiang F."/>
        </authorList>
    </citation>
    <scope>NUCLEOTIDE SEQUENCE [LARGE SCALE GENOMIC DNA]</scope>
    <source>
        <strain evidence="7">DUOXIRENSHENG_FW03</strain>
        <tissue evidence="7">Leaves</tissue>
    </source>
</reference>
<organism evidence="7 8">
    <name type="scientific">Psophocarpus tetragonolobus</name>
    <name type="common">Winged bean</name>
    <name type="synonym">Dolichos tetragonolobus</name>
    <dbReference type="NCBI Taxonomy" id="3891"/>
    <lineage>
        <taxon>Eukaryota</taxon>
        <taxon>Viridiplantae</taxon>
        <taxon>Streptophyta</taxon>
        <taxon>Embryophyta</taxon>
        <taxon>Tracheophyta</taxon>
        <taxon>Spermatophyta</taxon>
        <taxon>Magnoliopsida</taxon>
        <taxon>eudicotyledons</taxon>
        <taxon>Gunneridae</taxon>
        <taxon>Pentapetalae</taxon>
        <taxon>rosids</taxon>
        <taxon>fabids</taxon>
        <taxon>Fabales</taxon>
        <taxon>Fabaceae</taxon>
        <taxon>Papilionoideae</taxon>
        <taxon>50 kb inversion clade</taxon>
        <taxon>NPAAA clade</taxon>
        <taxon>indigoferoid/millettioid clade</taxon>
        <taxon>Phaseoleae</taxon>
        <taxon>Psophocarpus</taxon>
    </lineage>
</organism>
<keyword evidence="3" id="KW-0862">Zinc</keyword>
<feature type="domain" description="PHD-type" evidence="6">
    <location>
        <begin position="247"/>
        <end position="292"/>
    </location>
</feature>
<name>A0AAN9SQX2_PSOTE</name>
<keyword evidence="1" id="KW-0479">Metal-binding</keyword>
<dbReference type="GO" id="GO:0006357">
    <property type="term" value="P:regulation of transcription by RNA polymerase II"/>
    <property type="evidence" value="ECO:0007669"/>
    <property type="project" value="TreeGrafter"/>
</dbReference>
<dbReference type="GO" id="GO:0008270">
    <property type="term" value="F:zinc ion binding"/>
    <property type="evidence" value="ECO:0007669"/>
    <property type="project" value="UniProtKB-KW"/>
</dbReference>
<feature type="domain" description="PHD-type" evidence="6">
    <location>
        <begin position="55"/>
        <end position="100"/>
    </location>
</feature>
<dbReference type="Proteomes" id="UP001386955">
    <property type="component" value="Unassembled WGS sequence"/>
</dbReference>
<keyword evidence="8" id="KW-1185">Reference proteome</keyword>